<accession>A0AAN6N813</accession>
<dbReference type="EMBL" id="MU853800">
    <property type="protein sequence ID" value="KAK3940139.1"/>
    <property type="molecule type" value="Genomic_DNA"/>
</dbReference>
<comment type="caution">
    <text evidence="2">The sequence shown here is derived from an EMBL/GenBank/DDBJ whole genome shotgun (WGS) entry which is preliminary data.</text>
</comment>
<sequence>MPRHVTVDSRKSSPLTLTAVLSQILRGSTGWLLEDAMGDWDPWTGRVDRTPKTPKKDKPVGEIKTPTTRKEAKALLLDRPSYLTPDKRLAGEKIMKFMDQIKGQGAWPRWETKHVKEELRKLEEEHVRKESENRFEVSADTAVSIKEEQGDSARRLTVLANTAGATVNKQQKASDESLKKDMSSRKKREVNDEEEQGPARQRRRIDV</sequence>
<protein>
    <submittedName>
        <fullName evidence="2">Uncharacterized protein</fullName>
    </submittedName>
</protein>
<feature type="compositionally biased region" description="Basic and acidic residues" evidence="1">
    <location>
        <begin position="172"/>
        <end position="184"/>
    </location>
</feature>
<dbReference type="AlphaFoldDB" id="A0AAN6N813"/>
<evidence type="ECO:0000256" key="1">
    <source>
        <dbReference type="SAM" id="MobiDB-lite"/>
    </source>
</evidence>
<feature type="compositionally biased region" description="Basic and acidic residues" evidence="1">
    <location>
        <begin position="46"/>
        <end position="61"/>
    </location>
</feature>
<name>A0AAN6N813_9PEZI</name>
<feature type="region of interest" description="Disordered" evidence="1">
    <location>
        <begin position="43"/>
        <end position="67"/>
    </location>
</feature>
<keyword evidence="3" id="KW-1185">Reference proteome</keyword>
<evidence type="ECO:0000313" key="3">
    <source>
        <dbReference type="Proteomes" id="UP001303473"/>
    </source>
</evidence>
<dbReference type="Proteomes" id="UP001303473">
    <property type="component" value="Unassembled WGS sequence"/>
</dbReference>
<proteinExistence type="predicted"/>
<feature type="region of interest" description="Disordered" evidence="1">
    <location>
        <begin position="166"/>
        <end position="207"/>
    </location>
</feature>
<gene>
    <name evidence="2" type="ORF">QBC46DRAFT_341850</name>
</gene>
<reference evidence="3" key="1">
    <citation type="journal article" date="2023" name="Mol. Phylogenet. Evol.">
        <title>Genome-scale phylogeny and comparative genomics of the fungal order Sordariales.</title>
        <authorList>
            <person name="Hensen N."/>
            <person name="Bonometti L."/>
            <person name="Westerberg I."/>
            <person name="Brannstrom I.O."/>
            <person name="Guillou S."/>
            <person name="Cros-Aarteil S."/>
            <person name="Calhoun S."/>
            <person name="Haridas S."/>
            <person name="Kuo A."/>
            <person name="Mondo S."/>
            <person name="Pangilinan J."/>
            <person name="Riley R."/>
            <person name="LaButti K."/>
            <person name="Andreopoulos B."/>
            <person name="Lipzen A."/>
            <person name="Chen C."/>
            <person name="Yan M."/>
            <person name="Daum C."/>
            <person name="Ng V."/>
            <person name="Clum A."/>
            <person name="Steindorff A."/>
            <person name="Ohm R.A."/>
            <person name="Martin F."/>
            <person name="Silar P."/>
            <person name="Natvig D.O."/>
            <person name="Lalanne C."/>
            <person name="Gautier V."/>
            <person name="Ament-Velasquez S.L."/>
            <person name="Kruys A."/>
            <person name="Hutchinson M.I."/>
            <person name="Powell A.J."/>
            <person name="Barry K."/>
            <person name="Miller A.N."/>
            <person name="Grigoriev I.V."/>
            <person name="Debuchy R."/>
            <person name="Gladieux P."/>
            <person name="Hiltunen Thoren M."/>
            <person name="Johannesson H."/>
        </authorList>
    </citation>
    <scope>NUCLEOTIDE SEQUENCE [LARGE SCALE GENOMIC DNA]</scope>
    <source>
        <strain evidence="3">CBS 340.73</strain>
    </source>
</reference>
<evidence type="ECO:0000313" key="2">
    <source>
        <dbReference type="EMBL" id="KAK3940139.1"/>
    </source>
</evidence>
<organism evidence="2 3">
    <name type="scientific">Diplogelasinospora grovesii</name>
    <dbReference type="NCBI Taxonomy" id="303347"/>
    <lineage>
        <taxon>Eukaryota</taxon>
        <taxon>Fungi</taxon>
        <taxon>Dikarya</taxon>
        <taxon>Ascomycota</taxon>
        <taxon>Pezizomycotina</taxon>
        <taxon>Sordariomycetes</taxon>
        <taxon>Sordariomycetidae</taxon>
        <taxon>Sordariales</taxon>
        <taxon>Diplogelasinosporaceae</taxon>
        <taxon>Diplogelasinospora</taxon>
    </lineage>
</organism>